<dbReference type="CDD" id="cd09317">
    <property type="entry name" value="TDT_Mae1_like"/>
    <property type="match status" value="1"/>
</dbReference>
<protein>
    <recommendedName>
        <fullName evidence="8">Malic acid transport protein</fullName>
    </recommendedName>
</protein>
<comment type="caution">
    <text evidence="6">The sequence shown here is derived from an EMBL/GenBank/DDBJ whole genome shotgun (WGS) entry which is preliminary data.</text>
</comment>
<comment type="subcellular location">
    <subcellularLocation>
        <location evidence="1">Membrane</location>
        <topology evidence="1">Multi-pass membrane protein</topology>
    </subcellularLocation>
</comment>
<accession>A0AAN7YL47</accession>
<keyword evidence="2 5" id="KW-0812">Transmembrane</keyword>
<dbReference type="Gene3D" id="1.50.10.150">
    <property type="entry name" value="Voltage-dependent anion channel"/>
    <property type="match status" value="1"/>
</dbReference>
<feature type="transmembrane region" description="Helical" evidence="5">
    <location>
        <begin position="308"/>
        <end position="330"/>
    </location>
</feature>
<feature type="transmembrane region" description="Helical" evidence="5">
    <location>
        <begin position="134"/>
        <end position="154"/>
    </location>
</feature>
<evidence type="ECO:0000313" key="6">
    <source>
        <dbReference type="EMBL" id="KAK5107387.1"/>
    </source>
</evidence>
<dbReference type="PANTHER" id="PTHR31162">
    <property type="entry name" value="MALIC ACID TRANSPORT PROTEIN-RELATED"/>
    <property type="match status" value="1"/>
</dbReference>
<dbReference type="InterPro" id="IPR030185">
    <property type="entry name" value="Mae1"/>
</dbReference>
<reference evidence="6" key="1">
    <citation type="submission" date="2023-08" db="EMBL/GenBank/DDBJ databases">
        <title>Black Yeasts Isolated from many extreme environments.</title>
        <authorList>
            <person name="Coleine C."/>
            <person name="Stajich J.E."/>
            <person name="Selbmann L."/>
        </authorList>
    </citation>
    <scope>NUCLEOTIDE SEQUENCE</scope>
    <source>
        <strain evidence="6">CCFEE 5401</strain>
    </source>
</reference>
<evidence type="ECO:0008006" key="8">
    <source>
        <dbReference type="Google" id="ProtNLM"/>
    </source>
</evidence>
<feature type="transmembrane region" description="Helical" evidence="5">
    <location>
        <begin position="245"/>
        <end position="267"/>
    </location>
</feature>
<dbReference type="Proteomes" id="UP001310890">
    <property type="component" value="Unassembled WGS sequence"/>
</dbReference>
<proteinExistence type="predicted"/>
<organism evidence="6 7">
    <name type="scientific">Meristemomyces frigidus</name>
    <dbReference type="NCBI Taxonomy" id="1508187"/>
    <lineage>
        <taxon>Eukaryota</taxon>
        <taxon>Fungi</taxon>
        <taxon>Dikarya</taxon>
        <taxon>Ascomycota</taxon>
        <taxon>Pezizomycotina</taxon>
        <taxon>Dothideomycetes</taxon>
        <taxon>Dothideomycetidae</taxon>
        <taxon>Mycosphaerellales</taxon>
        <taxon>Teratosphaeriaceae</taxon>
        <taxon>Meristemomyces</taxon>
    </lineage>
</organism>
<evidence type="ECO:0000256" key="5">
    <source>
        <dbReference type="SAM" id="Phobius"/>
    </source>
</evidence>
<dbReference type="GO" id="GO:0016020">
    <property type="term" value="C:membrane"/>
    <property type="evidence" value="ECO:0007669"/>
    <property type="project" value="UniProtKB-SubCell"/>
</dbReference>
<dbReference type="EMBL" id="JAVRRL010000124">
    <property type="protein sequence ID" value="KAK5107387.1"/>
    <property type="molecule type" value="Genomic_DNA"/>
</dbReference>
<evidence type="ECO:0000256" key="2">
    <source>
        <dbReference type="ARBA" id="ARBA00022692"/>
    </source>
</evidence>
<name>A0AAN7YL47_9PEZI</name>
<evidence type="ECO:0000256" key="1">
    <source>
        <dbReference type="ARBA" id="ARBA00004141"/>
    </source>
</evidence>
<feature type="transmembrane region" description="Helical" evidence="5">
    <location>
        <begin position="64"/>
        <end position="85"/>
    </location>
</feature>
<dbReference type="AlphaFoldDB" id="A0AAN7YL47"/>
<dbReference type="Pfam" id="PF03595">
    <property type="entry name" value="SLAC1"/>
    <property type="match status" value="1"/>
</dbReference>
<keyword evidence="4 5" id="KW-0472">Membrane</keyword>
<feature type="transmembrane region" description="Helical" evidence="5">
    <location>
        <begin position="279"/>
        <end position="296"/>
    </location>
</feature>
<dbReference type="InterPro" id="IPR004695">
    <property type="entry name" value="SLAC1/Mae1/Ssu1/TehA"/>
</dbReference>
<feature type="transmembrane region" description="Helical" evidence="5">
    <location>
        <begin position="22"/>
        <end position="43"/>
    </location>
</feature>
<feature type="transmembrane region" description="Helical" evidence="5">
    <location>
        <begin position="91"/>
        <end position="113"/>
    </location>
</feature>
<gene>
    <name evidence="6" type="ORF">LTR62_001330</name>
</gene>
<dbReference type="InterPro" id="IPR038665">
    <property type="entry name" value="Voltage-dep_anion_channel_sf"/>
</dbReference>
<dbReference type="PANTHER" id="PTHR31162:SF0">
    <property type="entry name" value="MALIC ACID TRANSPORT PROTEIN"/>
    <property type="match status" value="1"/>
</dbReference>
<dbReference type="GO" id="GO:0015140">
    <property type="term" value="F:malate transmembrane transporter activity"/>
    <property type="evidence" value="ECO:0007669"/>
    <property type="project" value="InterPro"/>
</dbReference>
<sequence length="355" mass="39135">MATGGVATLLAAQPHSFTGLHVIGKVVFIFDVVAFLCFTSAISARFLMYPGSFHNAISHPTESLFIPTFFLSIFDIFNGSQAFGVPSTGYWLVYALRVCFWIYLACTFLLATAQYLFLFTGPPKRLTVQSMTPSWLLPIFPAMLSGTFASGIARTQPADAALAIIVAGVTMQGLGWMVSFLMYSAYIQRLMQYGLPAPNMRPGMFIAVGPPSFTSLALIGMSRAIPSQYAYFGAHPDAAEALRHVALWTAVFLWTLGFWFFSISLMATLLDIKKMSFHLVWYALVFPNVGFTIAIIDIGEGFQSPAVQWVGSVLTVLLVATWLFVMIMHLRAVLTKQIMMPGVDEDKDQYGEKQS</sequence>
<evidence type="ECO:0000256" key="4">
    <source>
        <dbReference type="ARBA" id="ARBA00023136"/>
    </source>
</evidence>
<keyword evidence="3 5" id="KW-1133">Transmembrane helix</keyword>
<evidence type="ECO:0000313" key="7">
    <source>
        <dbReference type="Proteomes" id="UP001310890"/>
    </source>
</evidence>
<feature type="transmembrane region" description="Helical" evidence="5">
    <location>
        <begin position="160"/>
        <end position="183"/>
    </location>
</feature>
<feature type="transmembrane region" description="Helical" evidence="5">
    <location>
        <begin position="204"/>
        <end position="225"/>
    </location>
</feature>
<evidence type="ECO:0000256" key="3">
    <source>
        <dbReference type="ARBA" id="ARBA00022989"/>
    </source>
</evidence>